<evidence type="ECO:0000256" key="2">
    <source>
        <dbReference type="ARBA" id="ARBA00023125"/>
    </source>
</evidence>
<keyword evidence="3" id="KW-0233">DNA recombination</keyword>
<name>A0A1Y1QNR0_9GAMM</name>
<dbReference type="InterPro" id="IPR010998">
    <property type="entry name" value="Integrase_recombinase_N"/>
</dbReference>
<organism evidence="7 8">
    <name type="scientific">Thiothrix lacustris</name>
    <dbReference type="NCBI Taxonomy" id="525917"/>
    <lineage>
        <taxon>Bacteria</taxon>
        <taxon>Pseudomonadati</taxon>
        <taxon>Pseudomonadota</taxon>
        <taxon>Gammaproteobacteria</taxon>
        <taxon>Thiotrichales</taxon>
        <taxon>Thiotrichaceae</taxon>
        <taxon>Thiothrix</taxon>
    </lineage>
</organism>
<evidence type="ECO:0000259" key="5">
    <source>
        <dbReference type="PROSITE" id="PS51898"/>
    </source>
</evidence>
<reference evidence="7 8" key="1">
    <citation type="submission" date="2017-01" db="EMBL/GenBank/DDBJ databases">
        <title>Novel large sulfur bacteria in the metagenomes of groundwater-fed chemosynthetic microbial mats in the Lake Huron basin.</title>
        <authorList>
            <person name="Sharrar A.M."/>
            <person name="Flood B.E."/>
            <person name="Bailey J.V."/>
            <person name="Jones D.S."/>
            <person name="Biddanda B."/>
            <person name="Ruberg S.A."/>
            <person name="Marcus D.N."/>
            <person name="Dick G.J."/>
        </authorList>
    </citation>
    <scope>NUCLEOTIDE SEQUENCE [LARGE SCALE GENOMIC DNA]</scope>
    <source>
        <strain evidence="7">A8</strain>
    </source>
</reference>
<dbReference type="Proteomes" id="UP000192491">
    <property type="component" value="Unassembled WGS sequence"/>
</dbReference>
<dbReference type="InterPro" id="IPR004107">
    <property type="entry name" value="Integrase_SAM-like_N"/>
</dbReference>
<dbReference type="AlphaFoldDB" id="A0A1Y1QNR0"/>
<dbReference type="InterPro" id="IPR050090">
    <property type="entry name" value="Tyrosine_recombinase_XerCD"/>
</dbReference>
<evidence type="ECO:0000259" key="6">
    <source>
        <dbReference type="PROSITE" id="PS51900"/>
    </source>
</evidence>
<dbReference type="GO" id="GO:0003677">
    <property type="term" value="F:DNA binding"/>
    <property type="evidence" value="ECO:0007669"/>
    <property type="project" value="UniProtKB-UniRule"/>
</dbReference>
<keyword evidence="1" id="KW-0229">DNA integration</keyword>
<dbReference type="EMBL" id="MTEJ01000125">
    <property type="protein sequence ID" value="OQX10036.1"/>
    <property type="molecule type" value="Genomic_DNA"/>
</dbReference>
<evidence type="ECO:0000256" key="1">
    <source>
        <dbReference type="ARBA" id="ARBA00022908"/>
    </source>
</evidence>
<dbReference type="GO" id="GO:0006310">
    <property type="term" value="P:DNA recombination"/>
    <property type="evidence" value="ECO:0007669"/>
    <property type="project" value="UniProtKB-KW"/>
</dbReference>
<dbReference type="InterPro" id="IPR011010">
    <property type="entry name" value="DNA_brk_join_enz"/>
</dbReference>
<dbReference type="SUPFAM" id="SSF56349">
    <property type="entry name" value="DNA breaking-rejoining enzymes"/>
    <property type="match status" value="1"/>
</dbReference>
<dbReference type="PROSITE" id="PS51900">
    <property type="entry name" value="CB"/>
    <property type="match status" value="1"/>
</dbReference>
<dbReference type="PROSITE" id="PS51898">
    <property type="entry name" value="TYR_RECOMBINASE"/>
    <property type="match status" value="1"/>
</dbReference>
<evidence type="ECO:0000256" key="3">
    <source>
        <dbReference type="ARBA" id="ARBA00023172"/>
    </source>
</evidence>
<comment type="caution">
    <text evidence="7">The sequence shown here is derived from an EMBL/GenBank/DDBJ whole genome shotgun (WGS) entry which is preliminary data.</text>
</comment>
<dbReference type="InterPro" id="IPR013762">
    <property type="entry name" value="Integrase-like_cat_sf"/>
</dbReference>
<keyword evidence="2 4" id="KW-0238">DNA-binding</keyword>
<gene>
    <name evidence="7" type="ORF">BWK73_21275</name>
</gene>
<proteinExistence type="predicted"/>
<evidence type="ECO:0008006" key="9">
    <source>
        <dbReference type="Google" id="ProtNLM"/>
    </source>
</evidence>
<accession>A0A1Y1QNR0</accession>
<feature type="domain" description="Core-binding (CB)" evidence="6">
    <location>
        <begin position="1"/>
        <end position="83"/>
    </location>
</feature>
<dbReference type="InterPro" id="IPR002104">
    <property type="entry name" value="Integrase_catalytic"/>
</dbReference>
<dbReference type="InterPro" id="IPR044068">
    <property type="entry name" value="CB"/>
</dbReference>
<dbReference type="Gene3D" id="1.10.443.10">
    <property type="entry name" value="Intergrase catalytic core"/>
    <property type="match status" value="1"/>
</dbReference>
<protein>
    <recommendedName>
        <fullName evidence="9">Integrase</fullName>
    </recommendedName>
</protein>
<feature type="domain" description="Tyr recombinase" evidence="5">
    <location>
        <begin position="101"/>
        <end position="276"/>
    </location>
</feature>
<evidence type="ECO:0000256" key="4">
    <source>
        <dbReference type="PROSITE-ProRule" id="PRU01248"/>
    </source>
</evidence>
<sequence>MKVSPLRQRMLDAMQMRGYSPRTHDSYVQAVLDLSHYYHRSPDKISADEVQQWLLWLLKERQVLSSTCHLYFNGVRFLFVTVLEDADFMAYRFALPKRQQRLPDLLSRAEVSQLVAAPDNPTHRLLLLSCYACGLRVSELVNIRVQDIDGNRRILHVVQGKGQKDRYVPVPDTLLAQWRAYWQRCHPKQWLFPGKYHGYQQSMATAQKIYLRAKRQVGIRKAGGIHSLRHAFATHSLQAGMPIHQLQQVLGHEHVSTTMRYAHWLPETQQGGQAIDLLAGLDAAAVCYA</sequence>
<dbReference type="Pfam" id="PF13495">
    <property type="entry name" value="Phage_int_SAM_4"/>
    <property type="match status" value="1"/>
</dbReference>
<evidence type="ECO:0000313" key="7">
    <source>
        <dbReference type="EMBL" id="OQX10036.1"/>
    </source>
</evidence>
<dbReference type="PANTHER" id="PTHR30349">
    <property type="entry name" value="PHAGE INTEGRASE-RELATED"/>
    <property type="match status" value="1"/>
</dbReference>
<evidence type="ECO:0000313" key="8">
    <source>
        <dbReference type="Proteomes" id="UP000192491"/>
    </source>
</evidence>
<dbReference type="Gene3D" id="1.10.150.130">
    <property type="match status" value="1"/>
</dbReference>
<dbReference type="PANTHER" id="PTHR30349:SF90">
    <property type="entry name" value="TYROSINE RECOMBINASE XERD"/>
    <property type="match status" value="1"/>
</dbReference>
<dbReference type="Pfam" id="PF00589">
    <property type="entry name" value="Phage_integrase"/>
    <property type="match status" value="1"/>
</dbReference>
<dbReference type="GO" id="GO:0015074">
    <property type="term" value="P:DNA integration"/>
    <property type="evidence" value="ECO:0007669"/>
    <property type="project" value="UniProtKB-KW"/>
</dbReference>